<sequence length="177" mass="20058">MIRPLHMLLLLFIVLLSGCSEGSSSGTVPKEKSYVSVYDYFEEITGENLKTSVLQITKNGNSAELTLRILISDDLREKMMHTEKPIYFSFADMPGNETIKNLLAETPSLVQIELNSKESRYTISQQLKLKENLTDADNQALLSPANYRFQVINEEKLSVASFMGLEYSLLPEDNRKQ</sequence>
<dbReference type="AlphaFoldDB" id="A0A2P7VDC7"/>
<dbReference type="PROSITE" id="PS51257">
    <property type="entry name" value="PROKAR_LIPOPROTEIN"/>
    <property type="match status" value="1"/>
</dbReference>
<reference evidence="2 3" key="1">
    <citation type="submission" date="2018-03" db="EMBL/GenBank/DDBJ databases">
        <title>Brevisbacillus phylogenomics.</title>
        <authorList>
            <person name="Dunlap C."/>
        </authorList>
    </citation>
    <scope>NUCLEOTIDE SEQUENCE [LARGE SCALE GENOMIC DNA]</scope>
    <source>
        <strain evidence="2 3">NRRL NRS-1210</strain>
    </source>
</reference>
<keyword evidence="1" id="KW-0732">Signal</keyword>
<dbReference type="Proteomes" id="UP000240419">
    <property type="component" value="Unassembled WGS sequence"/>
</dbReference>
<feature type="chain" id="PRO_5015116762" description="DUF5067 domain-containing protein" evidence="1">
    <location>
        <begin position="23"/>
        <end position="177"/>
    </location>
</feature>
<feature type="signal peptide" evidence="1">
    <location>
        <begin position="1"/>
        <end position="22"/>
    </location>
</feature>
<evidence type="ECO:0000313" key="2">
    <source>
        <dbReference type="EMBL" id="PSJ97223.1"/>
    </source>
</evidence>
<accession>A0A2P7VDC7</accession>
<organism evidence="2 3">
    <name type="scientific">Brevibacillus fortis</name>
    <dbReference type="NCBI Taxonomy" id="2126352"/>
    <lineage>
        <taxon>Bacteria</taxon>
        <taxon>Bacillati</taxon>
        <taxon>Bacillota</taxon>
        <taxon>Bacilli</taxon>
        <taxon>Bacillales</taxon>
        <taxon>Paenibacillaceae</taxon>
        <taxon>Brevibacillus</taxon>
    </lineage>
</organism>
<protein>
    <recommendedName>
        <fullName evidence="4">DUF5067 domain-containing protein</fullName>
    </recommendedName>
</protein>
<dbReference type="OrthoDB" id="2467324at2"/>
<name>A0A2P7VDC7_9BACL</name>
<dbReference type="EMBL" id="PXZM01000012">
    <property type="protein sequence ID" value="PSJ97223.1"/>
    <property type="molecule type" value="Genomic_DNA"/>
</dbReference>
<evidence type="ECO:0000256" key="1">
    <source>
        <dbReference type="SAM" id="SignalP"/>
    </source>
</evidence>
<evidence type="ECO:0000313" key="3">
    <source>
        <dbReference type="Proteomes" id="UP000240419"/>
    </source>
</evidence>
<proteinExistence type="predicted"/>
<comment type="caution">
    <text evidence="2">The sequence shown here is derived from an EMBL/GenBank/DDBJ whole genome shotgun (WGS) entry which is preliminary data.</text>
</comment>
<evidence type="ECO:0008006" key="4">
    <source>
        <dbReference type="Google" id="ProtNLM"/>
    </source>
</evidence>
<gene>
    <name evidence="2" type="ORF">C7R93_08865</name>
</gene>
<keyword evidence="3" id="KW-1185">Reference proteome</keyword>